<proteinExistence type="predicted"/>
<gene>
    <name evidence="4" type="ORF">HF203_10930</name>
</gene>
<dbReference type="SMART" id="SM00448">
    <property type="entry name" value="REC"/>
    <property type="match status" value="1"/>
</dbReference>
<dbReference type="PANTHER" id="PTHR44591">
    <property type="entry name" value="STRESS RESPONSE REGULATOR PROTEIN 1"/>
    <property type="match status" value="1"/>
</dbReference>
<evidence type="ECO:0000256" key="1">
    <source>
        <dbReference type="ARBA" id="ARBA00022553"/>
    </source>
</evidence>
<dbReference type="CDD" id="cd00156">
    <property type="entry name" value="REC"/>
    <property type="match status" value="1"/>
</dbReference>
<feature type="modified residue" description="4-aspartylphosphate" evidence="2">
    <location>
        <position position="52"/>
    </location>
</feature>
<organism evidence="4 5">
    <name type="scientific">Marichromatium bheemlicum</name>
    <dbReference type="NCBI Taxonomy" id="365339"/>
    <lineage>
        <taxon>Bacteria</taxon>
        <taxon>Pseudomonadati</taxon>
        <taxon>Pseudomonadota</taxon>
        <taxon>Gammaproteobacteria</taxon>
        <taxon>Chromatiales</taxon>
        <taxon>Chromatiaceae</taxon>
        <taxon>Marichromatium</taxon>
    </lineage>
</organism>
<evidence type="ECO:0000313" key="5">
    <source>
        <dbReference type="Proteomes" id="UP000740754"/>
    </source>
</evidence>
<dbReference type="PANTHER" id="PTHR44591:SF3">
    <property type="entry name" value="RESPONSE REGULATORY DOMAIN-CONTAINING PROTEIN"/>
    <property type="match status" value="1"/>
</dbReference>
<evidence type="ECO:0000313" key="4">
    <source>
        <dbReference type="EMBL" id="NKN33738.1"/>
    </source>
</evidence>
<dbReference type="InterPro" id="IPR050595">
    <property type="entry name" value="Bact_response_regulator"/>
</dbReference>
<dbReference type="Pfam" id="PF00072">
    <property type="entry name" value="Response_reg"/>
    <property type="match status" value="1"/>
</dbReference>
<protein>
    <submittedName>
        <fullName evidence="4">Response regulator</fullName>
    </submittedName>
</protein>
<feature type="domain" description="Response regulatory" evidence="3">
    <location>
        <begin position="2"/>
        <end position="115"/>
    </location>
</feature>
<dbReference type="InterPro" id="IPR001789">
    <property type="entry name" value="Sig_transdc_resp-reg_receiver"/>
</dbReference>
<dbReference type="Gene3D" id="3.40.50.2300">
    <property type="match status" value="1"/>
</dbReference>
<comment type="caution">
    <text evidence="4">The sequence shown here is derived from an EMBL/GenBank/DDBJ whole genome shotgun (WGS) entry which is preliminary data.</text>
</comment>
<accession>A0ABX1I8Y9</accession>
<sequence length="115" mass="12652">MHILIVDDDPLTGEFSAAILQQAGHHCELVEHGVAALERLRADETIACVVSDLHMPGLDGLELHREIRTLGIAVPFILLSGDDLCRTPDQHRDISAHIHKDETLEQALLQAVARL</sequence>
<dbReference type="SUPFAM" id="SSF52172">
    <property type="entry name" value="CheY-like"/>
    <property type="match status" value="1"/>
</dbReference>
<keyword evidence="5" id="KW-1185">Reference proteome</keyword>
<dbReference type="Proteomes" id="UP000740754">
    <property type="component" value="Unassembled WGS sequence"/>
</dbReference>
<dbReference type="EMBL" id="JAAXKX010000015">
    <property type="protein sequence ID" value="NKN33738.1"/>
    <property type="molecule type" value="Genomic_DNA"/>
</dbReference>
<dbReference type="PROSITE" id="PS50110">
    <property type="entry name" value="RESPONSE_REGULATORY"/>
    <property type="match status" value="1"/>
</dbReference>
<evidence type="ECO:0000256" key="2">
    <source>
        <dbReference type="PROSITE-ProRule" id="PRU00169"/>
    </source>
</evidence>
<reference evidence="4 5" key="1">
    <citation type="submission" date="2020-04" db="EMBL/GenBank/DDBJ databases">
        <title>Draft Whole-Genome sequence of Marichromatium bheemlicum DSM 18632, type strain.</title>
        <authorList>
            <person name="Kyndt J.A."/>
            <person name="Meyer T.E."/>
        </authorList>
    </citation>
    <scope>NUCLEOTIDE SEQUENCE [LARGE SCALE GENOMIC DNA]</scope>
    <source>
        <strain evidence="4 5">DSM 18632</strain>
    </source>
</reference>
<keyword evidence="1 2" id="KW-0597">Phosphoprotein</keyword>
<evidence type="ECO:0000259" key="3">
    <source>
        <dbReference type="PROSITE" id="PS50110"/>
    </source>
</evidence>
<name>A0ABX1I8Y9_9GAMM</name>
<dbReference type="InterPro" id="IPR011006">
    <property type="entry name" value="CheY-like_superfamily"/>
</dbReference>
<dbReference type="RefSeq" id="WP_168669590.1">
    <property type="nucleotide sequence ID" value="NZ_JAAXKX010000015.1"/>
</dbReference>